<dbReference type="EMBL" id="DOYJ01000129">
    <property type="protein sequence ID" value="HCB75430.1"/>
    <property type="molecule type" value="Genomic_DNA"/>
</dbReference>
<protein>
    <recommendedName>
        <fullName evidence="3">STAS/SEC14 domain-containing protein</fullName>
    </recommendedName>
</protein>
<evidence type="ECO:0008006" key="3">
    <source>
        <dbReference type="Google" id="ProtNLM"/>
    </source>
</evidence>
<accession>A0A3D0W9T9</accession>
<dbReference type="Proteomes" id="UP000262699">
    <property type="component" value="Unassembled WGS sequence"/>
</dbReference>
<dbReference type="AlphaFoldDB" id="A0A3D0W9T9"/>
<sequence length="133" mass="14945">MYALDFDRGFDLLDVRWSGLFCPREVARYAAMVRRQFEEMAFAPGYLLRIDMAEAGVQSQESLAAFRREFAGFPPATRIAVVTQSKLAALQVLREMRQPYLEVAATADAALDWLIAARRPAQPALSSLPRFST</sequence>
<evidence type="ECO:0000313" key="1">
    <source>
        <dbReference type="EMBL" id="HCB75430.1"/>
    </source>
</evidence>
<gene>
    <name evidence="1" type="ORF">DEP91_04540</name>
</gene>
<reference evidence="1 2" key="1">
    <citation type="journal article" date="2018" name="Nat. Biotechnol.">
        <title>A standardized bacterial taxonomy based on genome phylogeny substantially revises the tree of life.</title>
        <authorList>
            <person name="Parks D.H."/>
            <person name="Chuvochina M."/>
            <person name="Waite D.W."/>
            <person name="Rinke C."/>
            <person name="Skarshewski A."/>
            <person name="Chaumeil P.A."/>
            <person name="Hugenholtz P."/>
        </authorList>
    </citation>
    <scope>NUCLEOTIDE SEQUENCE [LARGE SCALE GENOMIC DNA]</scope>
    <source>
        <strain evidence="1">UBA9015</strain>
    </source>
</reference>
<proteinExistence type="predicted"/>
<organism evidence="1 2">
    <name type="scientific">Sphingomonas bacterium</name>
    <dbReference type="NCBI Taxonomy" id="1895847"/>
    <lineage>
        <taxon>Bacteria</taxon>
        <taxon>Pseudomonadati</taxon>
        <taxon>Pseudomonadota</taxon>
        <taxon>Alphaproteobacteria</taxon>
        <taxon>Sphingomonadales</taxon>
        <taxon>Sphingomonadaceae</taxon>
        <taxon>Sphingomonas</taxon>
    </lineage>
</organism>
<name>A0A3D0W9T9_9SPHN</name>
<comment type="caution">
    <text evidence="1">The sequence shown here is derived from an EMBL/GenBank/DDBJ whole genome shotgun (WGS) entry which is preliminary data.</text>
</comment>
<evidence type="ECO:0000313" key="2">
    <source>
        <dbReference type="Proteomes" id="UP000262699"/>
    </source>
</evidence>